<dbReference type="GeneID" id="78230400"/>
<comment type="caution">
    <text evidence="5">The sequence shown here is derived from an EMBL/GenBank/DDBJ whole genome shotgun (WGS) entry which is preliminary data.</text>
</comment>
<dbReference type="eggNOG" id="COG1846">
    <property type="taxonomic scope" value="Bacteria"/>
</dbReference>
<keyword evidence="2" id="KW-0238">DNA-binding</keyword>
<dbReference type="OrthoDB" id="1755545at2"/>
<organism evidence="5 6">
    <name type="scientific">Coprobacillus cateniformis</name>
    <dbReference type="NCBI Taxonomy" id="100884"/>
    <lineage>
        <taxon>Bacteria</taxon>
        <taxon>Bacillati</taxon>
        <taxon>Bacillota</taxon>
        <taxon>Erysipelotrichia</taxon>
        <taxon>Erysipelotrichales</taxon>
        <taxon>Coprobacillaceae</taxon>
        <taxon>Coprobacillus</taxon>
    </lineage>
</organism>
<dbReference type="SUPFAM" id="SSF46785">
    <property type="entry name" value="Winged helix' DNA-binding domain"/>
    <property type="match status" value="1"/>
</dbReference>
<dbReference type="PANTHER" id="PTHR42756:SF1">
    <property type="entry name" value="TRANSCRIPTIONAL REPRESSOR OF EMRAB OPERON"/>
    <property type="match status" value="1"/>
</dbReference>
<keyword evidence="6" id="KW-1185">Reference proteome</keyword>
<feature type="domain" description="HTH marR-type" evidence="4">
    <location>
        <begin position="1"/>
        <end position="145"/>
    </location>
</feature>
<dbReference type="AlphaFoldDB" id="E7GDW7"/>
<dbReference type="Gene3D" id="1.10.10.10">
    <property type="entry name" value="Winged helix-like DNA-binding domain superfamily/Winged helix DNA-binding domain"/>
    <property type="match status" value="1"/>
</dbReference>
<dbReference type="HOGENOM" id="CLU_083287_16_0_9"/>
<proteinExistence type="predicted"/>
<name>E7GDW7_9FIRM</name>
<dbReference type="InterPro" id="IPR036388">
    <property type="entry name" value="WH-like_DNA-bd_sf"/>
</dbReference>
<evidence type="ECO:0000259" key="4">
    <source>
        <dbReference type="PROSITE" id="PS50995"/>
    </source>
</evidence>
<protein>
    <recommendedName>
        <fullName evidence="4">HTH marR-type domain-containing protein</fullName>
    </recommendedName>
</protein>
<dbReference type="GO" id="GO:0003700">
    <property type="term" value="F:DNA-binding transcription factor activity"/>
    <property type="evidence" value="ECO:0007669"/>
    <property type="project" value="InterPro"/>
</dbReference>
<dbReference type="InterPro" id="IPR000835">
    <property type="entry name" value="HTH_MarR-typ"/>
</dbReference>
<dbReference type="Pfam" id="PF12802">
    <property type="entry name" value="MarR_2"/>
    <property type="match status" value="1"/>
</dbReference>
<reference evidence="5 6" key="1">
    <citation type="submission" date="2010-12" db="EMBL/GenBank/DDBJ databases">
        <title>The Genome Sequence of Coprobacillus sp. strain 29_1.</title>
        <authorList>
            <consortium name="The Broad Institute Genome Sequencing Platform"/>
            <person name="Earl A."/>
            <person name="Ward D."/>
            <person name="Feldgarden M."/>
            <person name="Gevers D."/>
            <person name="Daigneault M."/>
            <person name="Sibley C.D."/>
            <person name="White A."/>
            <person name="Strauss J."/>
            <person name="Allen-Vercoe E."/>
            <person name="Young S.K."/>
            <person name="Zeng Q."/>
            <person name="Gargeya S."/>
            <person name="Fitzgerald M."/>
            <person name="Haas B."/>
            <person name="Abouelleil A."/>
            <person name="Alvarado L."/>
            <person name="Arachchi H.M."/>
            <person name="Berlin A."/>
            <person name="Brown A."/>
            <person name="Chapman S.B."/>
            <person name="Chen Z."/>
            <person name="Dunbar C."/>
            <person name="Freedman E."/>
            <person name="Gearin G."/>
            <person name="Gellesch M."/>
            <person name="Goldberg J."/>
            <person name="Griggs A."/>
            <person name="Gujja S."/>
            <person name="Heilman E."/>
            <person name="Heiman D."/>
            <person name="Howarth C."/>
            <person name="Larson L."/>
            <person name="Lui A."/>
            <person name="MacDonald P.J.P."/>
            <person name="Mehta T."/>
            <person name="Montmayeur A."/>
            <person name="Murphy C."/>
            <person name="Neiman D."/>
            <person name="Pearson M."/>
            <person name="Priest M."/>
            <person name="Roberts A."/>
            <person name="Saif S."/>
            <person name="Shea T."/>
            <person name="Shenoy N."/>
            <person name="Sisk P."/>
            <person name="Stolte C."/>
            <person name="Sykes S."/>
            <person name="White J."/>
            <person name="Yandava C."/>
            <person name="Nusbaum C."/>
            <person name="Birren B."/>
        </authorList>
    </citation>
    <scope>NUCLEOTIDE SEQUENCE [LARGE SCALE GENOMIC DNA]</scope>
    <source>
        <strain evidence="5 6">29_1</strain>
    </source>
</reference>
<evidence type="ECO:0000313" key="5">
    <source>
        <dbReference type="EMBL" id="EFW03770.1"/>
    </source>
</evidence>
<dbReference type="GO" id="GO:0003677">
    <property type="term" value="F:DNA binding"/>
    <property type="evidence" value="ECO:0007669"/>
    <property type="project" value="UniProtKB-KW"/>
</dbReference>
<dbReference type="PROSITE" id="PS50995">
    <property type="entry name" value="HTH_MARR_2"/>
    <property type="match status" value="1"/>
</dbReference>
<evidence type="ECO:0000256" key="3">
    <source>
        <dbReference type="ARBA" id="ARBA00023163"/>
    </source>
</evidence>
<dbReference type="SMART" id="SM00347">
    <property type="entry name" value="HTH_MARR"/>
    <property type="match status" value="1"/>
</dbReference>
<dbReference type="STRING" id="100884.GCA_000269565_02586"/>
<sequence length="155" mass="18135">MDRNQLLEGMDNERILFGLFFVFGNRLQAAGDSFYDEITCKQFFLLICLSLFQDEEPTVNQLAEVMGSSHQNVKQIINKLEEKGFLITVSDQTDKRKMRIKQTNKMNDLKVKYEKQEMAFMKHLYSGLTPQQIADTVQVIKMMENNLIKIKENKE</sequence>
<keyword evidence="3" id="KW-0804">Transcription</keyword>
<dbReference type="EMBL" id="ADKX01000043">
    <property type="protein sequence ID" value="EFW03770.1"/>
    <property type="molecule type" value="Genomic_DNA"/>
</dbReference>
<evidence type="ECO:0000256" key="2">
    <source>
        <dbReference type="ARBA" id="ARBA00023125"/>
    </source>
</evidence>
<dbReference type="InterPro" id="IPR036390">
    <property type="entry name" value="WH_DNA-bd_sf"/>
</dbReference>
<dbReference type="Proteomes" id="UP000003157">
    <property type="component" value="Unassembled WGS sequence"/>
</dbReference>
<accession>E7GDW7</accession>
<dbReference type="RefSeq" id="WP_008790047.1">
    <property type="nucleotide sequence ID" value="NZ_AKCB01000001.1"/>
</dbReference>
<evidence type="ECO:0000256" key="1">
    <source>
        <dbReference type="ARBA" id="ARBA00023015"/>
    </source>
</evidence>
<dbReference type="PANTHER" id="PTHR42756">
    <property type="entry name" value="TRANSCRIPTIONAL REGULATOR, MARR"/>
    <property type="match status" value="1"/>
</dbReference>
<keyword evidence="1" id="KW-0805">Transcription regulation</keyword>
<evidence type="ECO:0000313" key="6">
    <source>
        <dbReference type="Proteomes" id="UP000003157"/>
    </source>
</evidence>
<gene>
    <name evidence="5" type="ORF">HMPREF9488_02960</name>
</gene>